<feature type="transmembrane region" description="Helical" evidence="9">
    <location>
        <begin position="974"/>
        <end position="995"/>
    </location>
</feature>
<dbReference type="Gene3D" id="3.30.70.1440">
    <property type="entry name" value="Multidrug efflux transporter AcrB pore domain"/>
    <property type="match status" value="1"/>
</dbReference>
<dbReference type="Proteomes" id="UP000271227">
    <property type="component" value="Unassembled WGS sequence"/>
</dbReference>
<feature type="transmembrane region" description="Helical" evidence="9">
    <location>
        <begin position="439"/>
        <end position="459"/>
    </location>
</feature>
<evidence type="ECO:0000256" key="10">
    <source>
        <dbReference type="SAM" id="MobiDB-lite"/>
    </source>
</evidence>
<dbReference type="GO" id="GO:0005886">
    <property type="term" value="C:plasma membrane"/>
    <property type="evidence" value="ECO:0007669"/>
    <property type="project" value="UniProtKB-SubCell"/>
</dbReference>
<name>A0A3M0CFC4_9PROT</name>
<dbReference type="Gene3D" id="3.30.2090.10">
    <property type="entry name" value="Multidrug efflux transporter AcrB TolC docking domain, DN and DC subdomains"/>
    <property type="match status" value="2"/>
</dbReference>
<dbReference type="GO" id="GO:0042910">
    <property type="term" value="F:xenobiotic transmembrane transporter activity"/>
    <property type="evidence" value="ECO:0007669"/>
    <property type="project" value="TreeGrafter"/>
</dbReference>
<feature type="transmembrane region" description="Helical" evidence="9">
    <location>
        <begin position="371"/>
        <end position="392"/>
    </location>
</feature>
<gene>
    <name evidence="12" type="ORF">BXY39_1772</name>
</gene>
<reference evidence="12 13" key="1">
    <citation type="submission" date="2018-10" db="EMBL/GenBank/DDBJ databases">
        <title>Genomic Encyclopedia of Archaeal and Bacterial Type Strains, Phase II (KMG-II): from individual species to whole genera.</title>
        <authorList>
            <person name="Goeker M."/>
        </authorList>
    </citation>
    <scope>NUCLEOTIDE SEQUENCE [LARGE SCALE GENOMIC DNA]</scope>
    <source>
        <strain evidence="12 13">DSM 25217</strain>
    </source>
</reference>
<evidence type="ECO:0000313" key="13">
    <source>
        <dbReference type="Proteomes" id="UP000271227"/>
    </source>
</evidence>
<feature type="domain" description="SSD" evidence="11">
    <location>
        <begin position="367"/>
        <end position="496"/>
    </location>
</feature>
<sequence>MRFSHFFIDRPIFAIVISVFAIILGALAYVTLPVAQYPDVAPPTIQVTASYPGASAEVLADTVATPLEQEINGVEDMIYMSSQSTADGQLTVTVSFKLGTDLDTAQVLVQNRVAIAEPRLPEEVRRIGVSVRKNSPNLMIVVHLYSPDGSRDGLYITNHAQRVRDQLSRIEGVGAVQMFGAREYAMRVWLDPDRIASLNMTAGEVVAAIRSQNIQVASGILGQQPSGTPGAFEVNLQTLGRLVEPGQFESIVVKRTPDGRVTRLRDVARIELGARDYGTRAYLDDKSAVAMPIFQRPGTNALEAADQVQETMQRMSADFPAGLAYDIIYNPTEYISASIDAVEETLFEALVLVVLVVLLFLQSWRAAITPIIAIPVSLIGTFAVMAAFGFSINTLSLFGLVLAIGIVVDDAIIVVENVTRNIERGLSPKEATRQTMTEVSGALVATSLVLTAVFVPTAFLDGLSGQFYRQFALTIATATVLSTLVSLTLSPALAALLLRPKSTTRPSPLLRPVNAIIGRFNGGLDKLTLGYTGLTRRLVRMSAIILAVYGGLVLLTNEQFKSVPGGFIPEQDQGYLITVIQLPPGASLDRTDALVQATTADLLDIDGVAHAAAFAGFNGATFTNETNTAAIFFTFEGFESRLEKGITANAIHQEAWARMGQYQDAQILVIAPPPVRGIGNSGGFKMMLQDRAGLGPQAMEKAAGDLAIAANQESGLVGVFTLFNTSTPQLYADIDRAKAEMLRVPVTRVFEAMEVYVGSNFVNEFNFLGRTYRVTAQADTDFRKTARDVAALRTRSDDGRMVPLGSVATFRDITGPARVPRYNLFPAAAIQGATLPGVSSGEAIEAMERLAADILPDGIGYEWTELSYQEKNTGDTAALAFILAVVFVFLVLAAQYESWALPLAVILIVPMALLFGIIGVDLRGMDNNILVQIGFVVLVGLAAKNAILIVEFARQAEEEDGKDRFEAAIEAARLRLRPILMTSMAFILGVVPLMLASGAAAEMRAALGTVVFSGMLGVTVMGLLFTPVFYVLTRGPETWLKNRTASGNSKNPNGVSSPAPGGV</sequence>
<dbReference type="AlphaFoldDB" id="A0A3M0CFC4"/>
<comment type="caution">
    <text evidence="12">The sequence shown here is derived from an EMBL/GenBank/DDBJ whole genome shotgun (WGS) entry which is preliminary data.</text>
</comment>
<proteinExistence type="inferred from homology"/>
<dbReference type="InterPro" id="IPR001036">
    <property type="entry name" value="Acrflvin-R"/>
</dbReference>
<evidence type="ECO:0000256" key="9">
    <source>
        <dbReference type="RuleBase" id="RU364070"/>
    </source>
</evidence>
<evidence type="ECO:0000256" key="7">
    <source>
        <dbReference type="ARBA" id="ARBA00022989"/>
    </source>
</evidence>
<dbReference type="EMBL" id="REFR01000011">
    <property type="protein sequence ID" value="RMB07685.1"/>
    <property type="molecule type" value="Genomic_DNA"/>
</dbReference>
<keyword evidence="6 9" id="KW-0812">Transmembrane</keyword>
<dbReference type="SUPFAM" id="SSF82714">
    <property type="entry name" value="Multidrug efflux transporter AcrB TolC docking domain, DN and DC subdomains"/>
    <property type="match status" value="2"/>
</dbReference>
<comment type="subcellular location">
    <subcellularLocation>
        <location evidence="1 9">Cell inner membrane</location>
        <topology evidence="1 9">Multi-pass membrane protein</topology>
    </subcellularLocation>
</comment>
<feature type="transmembrane region" description="Helical" evidence="9">
    <location>
        <begin position="930"/>
        <end position="953"/>
    </location>
</feature>
<dbReference type="FunFam" id="3.30.70.1430:FF:000001">
    <property type="entry name" value="Efflux pump membrane transporter"/>
    <property type="match status" value="1"/>
</dbReference>
<feature type="transmembrane region" description="Helical" evidence="9">
    <location>
        <begin position="538"/>
        <end position="555"/>
    </location>
</feature>
<dbReference type="GO" id="GO:0015562">
    <property type="term" value="F:efflux transmembrane transporter activity"/>
    <property type="evidence" value="ECO:0007669"/>
    <property type="project" value="InterPro"/>
</dbReference>
<dbReference type="Gene3D" id="3.30.70.1430">
    <property type="entry name" value="Multidrug efflux transporter AcrB pore domain"/>
    <property type="match status" value="2"/>
</dbReference>
<dbReference type="InterPro" id="IPR000731">
    <property type="entry name" value="SSD"/>
</dbReference>
<dbReference type="NCBIfam" id="NF000282">
    <property type="entry name" value="RND_permease_1"/>
    <property type="match status" value="1"/>
</dbReference>
<keyword evidence="4" id="KW-1003">Cell membrane</keyword>
<evidence type="ECO:0000256" key="6">
    <source>
        <dbReference type="ARBA" id="ARBA00022692"/>
    </source>
</evidence>
<evidence type="ECO:0000256" key="3">
    <source>
        <dbReference type="ARBA" id="ARBA00022448"/>
    </source>
</evidence>
<dbReference type="PANTHER" id="PTHR32063">
    <property type="match status" value="1"/>
</dbReference>
<dbReference type="SUPFAM" id="SSF82693">
    <property type="entry name" value="Multidrug efflux transporter AcrB pore domain, PN1, PN2, PC1 and PC2 subdomains"/>
    <property type="match status" value="4"/>
</dbReference>
<dbReference type="OrthoDB" id="9807350at2"/>
<comment type="similarity">
    <text evidence="2 9">Belongs to the resistance-nodulation-cell division (RND) (TC 2.A.6) family.</text>
</comment>
<dbReference type="RefSeq" id="WP_121938485.1">
    <property type="nucleotide sequence ID" value="NZ_REFR01000011.1"/>
</dbReference>
<evidence type="ECO:0000256" key="2">
    <source>
        <dbReference type="ARBA" id="ARBA00010942"/>
    </source>
</evidence>
<evidence type="ECO:0000256" key="4">
    <source>
        <dbReference type="ARBA" id="ARBA00022475"/>
    </source>
</evidence>
<protein>
    <recommendedName>
        <fullName evidence="9">Efflux pump membrane transporter</fullName>
    </recommendedName>
</protein>
<keyword evidence="7 9" id="KW-1133">Transmembrane helix</keyword>
<evidence type="ECO:0000259" key="11">
    <source>
        <dbReference type="PROSITE" id="PS50156"/>
    </source>
</evidence>
<feature type="region of interest" description="Disordered" evidence="10">
    <location>
        <begin position="1041"/>
        <end position="1063"/>
    </location>
</feature>
<feature type="transmembrane region" description="Helical" evidence="9">
    <location>
        <begin position="12"/>
        <end position="32"/>
    </location>
</feature>
<feature type="transmembrane region" description="Helical" evidence="9">
    <location>
        <begin position="471"/>
        <end position="498"/>
    </location>
</feature>
<dbReference type="SUPFAM" id="SSF82866">
    <property type="entry name" value="Multidrug efflux transporter AcrB transmembrane domain"/>
    <property type="match status" value="2"/>
</dbReference>
<dbReference type="GO" id="GO:0009636">
    <property type="term" value="P:response to toxic substance"/>
    <property type="evidence" value="ECO:0007669"/>
    <property type="project" value="UniProtKB-ARBA"/>
</dbReference>
<organism evidence="12 13">
    <name type="scientific">Eilatimonas milleporae</name>
    <dbReference type="NCBI Taxonomy" id="911205"/>
    <lineage>
        <taxon>Bacteria</taxon>
        <taxon>Pseudomonadati</taxon>
        <taxon>Pseudomonadota</taxon>
        <taxon>Alphaproteobacteria</taxon>
        <taxon>Kordiimonadales</taxon>
        <taxon>Kordiimonadaceae</taxon>
        <taxon>Eilatimonas</taxon>
    </lineage>
</organism>
<feature type="transmembrane region" description="Helical" evidence="9">
    <location>
        <begin position="900"/>
        <end position="918"/>
    </location>
</feature>
<feature type="transmembrane region" description="Helical" evidence="9">
    <location>
        <begin position="1007"/>
        <end position="1033"/>
    </location>
</feature>
<evidence type="ECO:0000256" key="8">
    <source>
        <dbReference type="ARBA" id="ARBA00023136"/>
    </source>
</evidence>
<dbReference type="PROSITE" id="PS50156">
    <property type="entry name" value="SSD"/>
    <property type="match status" value="1"/>
</dbReference>
<dbReference type="InParanoid" id="A0A3M0CFC4"/>
<feature type="compositionally biased region" description="Polar residues" evidence="10">
    <location>
        <begin position="1041"/>
        <end position="1056"/>
    </location>
</feature>
<accession>A0A3M0CFC4</accession>
<dbReference type="InterPro" id="IPR027463">
    <property type="entry name" value="AcrB_DN_DC_subdom"/>
</dbReference>
<dbReference type="Gene3D" id="1.20.1640.10">
    <property type="entry name" value="Multidrug efflux transporter AcrB transmembrane domain"/>
    <property type="match status" value="2"/>
</dbReference>
<feature type="transmembrane region" description="Helical" evidence="9">
    <location>
        <begin position="346"/>
        <end position="364"/>
    </location>
</feature>
<evidence type="ECO:0000256" key="5">
    <source>
        <dbReference type="ARBA" id="ARBA00022519"/>
    </source>
</evidence>
<dbReference type="PRINTS" id="PR00702">
    <property type="entry name" value="ACRIFLAVINRP"/>
</dbReference>
<dbReference type="FunCoup" id="A0A3M0CFC4">
    <property type="interactions" value="530"/>
</dbReference>
<dbReference type="Pfam" id="PF00873">
    <property type="entry name" value="ACR_tran"/>
    <property type="match status" value="1"/>
</dbReference>
<evidence type="ECO:0000256" key="1">
    <source>
        <dbReference type="ARBA" id="ARBA00004429"/>
    </source>
</evidence>
<evidence type="ECO:0000313" key="12">
    <source>
        <dbReference type="EMBL" id="RMB07685.1"/>
    </source>
</evidence>
<keyword evidence="5 9" id="KW-0997">Cell inner membrane</keyword>
<keyword evidence="3 9" id="KW-0813">Transport</keyword>
<feature type="transmembrane region" description="Helical" evidence="9">
    <location>
        <begin position="876"/>
        <end position="893"/>
    </location>
</feature>
<dbReference type="InterPro" id="IPR004764">
    <property type="entry name" value="MdtF-like"/>
</dbReference>
<dbReference type="Gene3D" id="3.30.70.1320">
    <property type="entry name" value="Multidrug efflux transporter AcrB pore domain like"/>
    <property type="match status" value="1"/>
</dbReference>
<keyword evidence="13" id="KW-1185">Reference proteome</keyword>
<feature type="transmembrane region" description="Helical" evidence="9">
    <location>
        <begin position="398"/>
        <end position="418"/>
    </location>
</feature>
<dbReference type="PANTHER" id="PTHR32063:SF11">
    <property type="entry name" value="CATION OR DRUG EFFLUX SYSTEM PROTEIN"/>
    <property type="match status" value="1"/>
</dbReference>
<keyword evidence="8 9" id="KW-0472">Membrane</keyword>
<dbReference type="NCBIfam" id="TIGR00915">
    <property type="entry name" value="2A0602"/>
    <property type="match status" value="1"/>
</dbReference>
<dbReference type="FunFam" id="1.20.1640.10:FF:000001">
    <property type="entry name" value="Efflux pump membrane transporter"/>
    <property type="match status" value="1"/>
</dbReference>